<feature type="signal peptide" evidence="3">
    <location>
        <begin position="1"/>
        <end position="22"/>
    </location>
</feature>
<dbReference type="SUPFAM" id="SSF53300">
    <property type="entry name" value="vWA-like"/>
    <property type="match status" value="1"/>
</dbReference>
<dbReference type="Proteomes" id="UP000077857">
    <property type="component" value="Unassembled WGS sequence"/>
</dbReference>
<feature type="region of interest" description="Disordered" evidence="1">
    <location>
        <begin position="510"/>
        <end position="566"/>
    </location>
</feature>
<keyword evidence="2" id="KW-1133">Transmembrane helix</keyword>
<dbReference type="Gene3D" id="3.40.50.410">
    <property type="entry name" value="von Willebrand factor, type A domain"/>
    <property type="match status" value="1"/>
</dbReference>
<gene>
    <name evidence="5" type="ORF">A1507_00185</name>
</gene>
<dbReference type="InterPro" id="IPR002035">
    <property type="entry name" value="VWF_A"/>
</dbReference>
<evidence type="ECO:0000259" key="4">
    <source>
        <dbReference type="PROSITE" id="PS50234"/>
    </source>
</evidence>
<evidence type="ECO:0000256" key="2">
    <source>
        <dbReference type="SAM" id="Phobius"/>
    </source>
</evidence>
<dbReference type="Pfam" id="PF00092">
    <property type="entry name" value="VWA"/>
    <property type="match status" value="1"/>
</dbReference>
<dbReference type="RefSeq" id="WP_064039704.1">
    <property type="nucleotide sequence ID" value="NZ_LUUJ01000052.1"/>
</dbReference>
<feature type="transmembrane region" description="Helical" evidence="2">
    <location>
        <begin position="570"/>
        <end position="591"/>
    </location>
</feature>
<feature type="chain" id="PRO_5008069333" description="VWFA domain-containing protein" evidence="3">
    <location>
        <begin position="23"/>
        <end position="611"/>
    </location>
</feature>
<organism evidence="5 6">
    <name type="scientific">Methylomonas koyamae</name>
    <dbReference type="NCBI Taxonomy" id="702114"/>
    <lineage>
        <taxon>Bacteria</taxon>
        <taxon>Pseudomonadati</taxon>
        <taxon>Pseudomonadota</taxon>
        <taxon>Gammaproteobacteria</taxon>
        <taxon>Methylococcales</taxon>
        <taxon>Methylococcaceae</taxon>
        <taxon>Methylomonas</taxon>
    </lineage>
</organism>
<protein>
    <recommendedName>
        <fullName evidence="4">VWFA domain-containing protein</fullName>
    </recommendedName>
</protein>
<sequence length="611" mass="66461">MFRMLILAVLCTFGPAGLSVRAQPAPLAGGDDIQVLIDVSGSMKQNDPDNLRVEAGRLLVELLPEGSRTGLWLFAEKTVPLIASDKVDAAWKQHAGKALANIHSRGLYTHIEDAIRTALSQGFKGSGRKHLILLTDGFVDISKDIMQSADSRERILSEWIPKLQQQDIQVQTVALSDQADKELLEKLAFETGGWAEVAQSADSLQRSFLKMAQKAAPKTTLPLRNNKFDVDAGVREFSILVFKTAHAGPTQLVMPDGNKLAKQTMAANVSWLESRNYDLITVRQPAVGEWRLLAEVDPDNQVMIVTDLKLQLSEIPNFVGEHEAMAIEAHFTDRDRLITRADFLGMLSLDVGLDQQAPLKMAPAGKPGFFQQSLNGLALGKHSLKILADGKTFKREIISEIQVVAEPISVEREIDAAQRRVRLLLKPDLAVLDPAGMVVNAQVSRDGKPPETHAATEKDGIWQLELAELPPAAITKVGFNVMAKDRNGKPLAPAVKPLTIDDSWFQPAEPPAAAAAHAAEHGEHGQHDAAAAAAAEDGHEPAAEHPSAESPPAAHAPPEQPHTSAEPTNWWLIGGILLAINLLVGVGGFFIHRYLKKSEAEQHQRLLERLS</sequence>
<evidence type="ECO:0000256" key="1">
    <source>
        <dbReference type="SAM" id="MobiDB-lite"/>
    </source>
</evidence>
<dbReference type="EMBL" id="LUUJ01000052">
    <property type="protein sequence ID" value="OAI19117.1"/>
    <property type="molecule type" value="Genomic_DNA"/>
</dbReference>
<evidence type="ECO:0000313" key="5">
    <source>
        <dbReference type="EMBL" id="OAI19117.1"/>
    </source>
</evidence>
<reference evidence="5 6" key="1">
    <citation type="submission" date="2016-03" db="EMBL/GenBank/DDBJ databases">
        <authorList>
            <person name="Ploux O."/>
        </authorList>
    </citation>
    <scope>NUCLEOTIDE SEQUENCE [LARGE SCALE GENOMIC DNA]</scope>
    <source>
        <strain evidence="5 6">R-45378</strain>
    </source>
</reference>
<dbReference type="SMART" id="SM00327">
    <property type="entry name" value="VWA"/>
    <property type="match status" value="1"/>
</dbReference>
<feature type="compositionally biased region" description="Basic and acidic residues" evidence="1">
    <location>
        <begin position="518"/>
        <end position="527"/>
    </location>
</feature>
<dbReference type="AlphaFoldDB" id="A0A177NM55"/>
<keyword evidence="2" id="KW-0812">Transmembrane</keyword>
<keyword evidence="3" id="KW-0732">Signal</keyword>
<evidence type="ECO:0000313" key="6">
    <source>
        <dbReference type="Proteomes" id="UP000077857"/>
    </source>
</evidence>
<comment type="caution">
    <text evidence="5">The sequence shown here is derived from an EMBL/GenBank/DDBJ whole genome shotgun (WGS) entry which is preliminary data.</text>
</comment>
<keyword evidence="2" id="KW-0472">Membrane</keyword>
<accession>A0A177NM55</accession>
<dbReference type="CDD" id="cd00198">
    <property type="entry name" value="vWFA"/>
    <property type="match status" value="1"/>
</dbReference>
<dbReference type="OrthoDB" id="798937at2"/>
<feature type="domain" description="VWFA" evidence="4">
    <location>
        <begin position="32"/>
        <end position="212"/>
    </location>
</feature>
<dbReference type="PROSITE" id="PS50234">
    <property type="entry name" value="VWFA"/>
    <property type="match status" value="1"/>
</dbReference>
<dbReference type="InterPro" id="IPR036465">
    <property type="entry name" value="vWFA_dom_sf"/>
</dbReference>
<proteinExistence type="predicted"/>
<evidence type="ECO:0000256" key="3">
    <source>
        <dbReference type="SAM" id="SignalP"/>
    </source>
</evidence>
<name>A0A177NM55_9GAMM</name>
<feature type="compositionally biased region" description="Basic and acidic residues" evidence="1">
    <location>
        <begin position="536"/>
        <end position="547"/>
    </location>
</feature>